<sequence>MALVGGFMPKTMIQLPSFKPYKQRTGMLIISSNKPARPARTSGKPPQINRDRSTSLGSSNDQKQLDNTNKEMKDHVSSKKK</sequence>
<reference evidence="2 3" key="1">
    <citation type="submission" date="2021-02" db="EMBL/GenBank/DDBJ databases">
        <title>Plant Genome Project.</title>
        <authorList>
            <person name="Zhang R.-G."/>
        </authorList>
    </citation>
    <scope>NUCLEOTIDE SEQUENCE [LARGE SCALE GENOMIC DNA]</scope>
    <source>
        <tissue evidence="2">Leaves</tissue>
    </source>
</reference>
<evidence type="ECO:0000313" key="2">
    <source>
        <dbReference type="EMBL" id="KAH7543988.1"/>
    </source>
</evidence>
<dbReference type="EMBL" id="JAFEMO010000015">
    <property type="protein sequence ID" value="KAH7543988.1"/>
    <property type="molecule type" value="Genomic_DNA"/>
</dbReference>
<protein>
    <submittedName>
        <fullName evidence="2">Uncharacterized protein</fullName>
    </submittedName>
</protein>
<feature type="region of interest" description="Disordered" evidence="1">
    <location>
        <begin position="26"/>
        <end position="81"/>
    </location>
</feature>
<evidence type="ECO:0000313" key="3">
    <source>
        <dbReference type="Proteomes" id="UP000827721"/>
    </source>
</evidence>
<feature type="compositionally biased region" description="Polar residues" evidence="1">
    <location>
        <begin position="54"/>
        <end position="67"/>
    </location>
</feature>
<evidence type="ECO:0000256" key="1">
    <source>
        <dbReference type="SAM" id="MobiDB-lite"/>
    </source>
</evidence>
<comment type="caution">
    <text evidence="2">The sequence shown here is derived from an EMBL/GenBank/DDBJ whole genome shotgun (WGS) entry which is preliminary data.</text>
</comment>
<keyword evidence="3" id="KW-1185">Reference proteome</keyword>
<name>A0ABQ8H1C0_9ROSI</name>
<accession>A0ABQ8H1C0</accession>
<proteinExistence type="predicted"/>
<dbReference type="Proteomes" id="UP000827721">
    <property type="component" value="Unassembled WGS sequence"/>
</dbReference>
<gene>
    <name evidence="2" type="ORF">JRO89_XS15G0078400</name>
</gene>
<organism evidence="2 3">
    <name type="scientific">Xanthoceras sorbifolium</name>
    <dbReference type="NCBI Taxonomy" id="99658"/>
    <lineage>
        <taxon>Eukaryota</taxon>
        <taxon>Viridiplantae</taxon>
        <taxon>Streptophyta</taxon>
        <taxon>Embryophyta</taxon>
        <taxon>Tracheophyta</taxon>
        <taxon>Spermatophyta</taxon>
        <taxon>Magnoliopsida</taxon>
        <taxon>eudicotyledons</taxon>
        <taxon>Gunneridae</taxon>
        <taxon>Pentapetalae</taxon>
        <taxon>rosids</taxon>
        <taxon>malvids</taxon>
        <taxon>Sapindales</taxon>
        <taxon>Sapindaceae</taxon>
        <taxon>Xanthoceroideae</taxon>
        <taxon>Xanthoceras</taxon>
    </lineage>
</organism>
<feature type="compositionally biased region" description="Basic and acidic residues" evidence="1">
    <location>
        <begin position="68"/>
        <end position="81"/>
    </location>
</feature>